<dbReference type="RefSeq" id="WP_110334977.1">
    <property type="nucleotide sequence ID" value="NZ_JBHVKT010000029.1"/>
</dbReference>
<evidence type="ECO:0008006" key="5">
    <source>
        <dbReference type="Google" id="ProtNLM"/>
    </source>
</evidence>
<evidence type="ECO:0000256" key="1">
    <source>
        <dbReference type="SAM" id="MobiDB-lite"/>
    </source>
</evidence>
<evidence type="ECO:0000313" key="4">
    <source>
        <dbReference type="Proteomes" id="UP000247892"/>
    </source>
</evidence>
<keyword evidence="4" id="KW-1185">Reference proteome</keyword>
<dbReference type="AlphaFoldDB" id="A0A318LTP3"/>
<dbReference type="EMBL" id="MASU01000002">
    <property type="protein sequence ID" value="PXY38104.1"/>
    <property type="molecule type" value="Genomic_DNA"/>
</dbReference>
<gene>
    <name evidence="3" type="ORF">BA062_02515</name>
</gene>
<keyword evidence="2" id="KW-1133">Transmembrane helix</keyword>
<protein>
    <recommendedName>
        <fullName evidence="5">Flagellar basal body-associated protein FliL</fullName>
    </recommendedName>
</protein>
<feature type="region of interest" description="Disordered" evidence="1">
    <location>
        <begin position="34"/>
        <end position="106"/>
    </location>
</feature>
<comment type="caution">
    <text evidence="3">The sequence shown here is derived from an EMBL/GenBank/DDBJ whole genome shotgun (WGS) entry which is preliminary data.</text>
</comment>
<accession>A0A318LTP3</accession>
<reference evidence="3 4" key="1">
    <citation type="submission" date="2016-07" db="EMBL/GenBank/DDBJ databases">
        <title>Draft genome sequence of Prauserella sp. YIM 121212, isolated from alkaline soil.</title>
        <authorList>
            <person name="Ruckert C."/>
            <person name="Albersmeier A."/>
            <person name="Jiang C.-L."/>
            <person name="Jiang Y."/>
            <person name="Kalinowski J."/>
            <person name="Schneider O."/>
            <person name="Winkler A."/>
            <person name="Zotchev S.B."/>
        </authorList>
    </citation>
    <scope>NUCLEOTIDE SEQUENCE [LARGE SCALE GENOMIC DNA]</scope>
    <source>
        <strain evidence="3 4">YIM 121212</strain>
    </source>
</reference>
<evidence type="ECO:0000313" key="3">
    <source>
        <dbReference type="EMBL" id="PXY38104.1"/>
    </source>
</evidence>
<dbReference type="OrthoDB" id="3610689at2"/>
<keyword evidence="2" id="KW-0472">Membrane</keyword>
<organism evidence="3 4">
    <name type="scientific">Prauserella flavalba</name>
    <dbReference type="NCBI Taxonomy" id="1477506"/>
    <lineage>
        <taxon>Bacteria</taxon>
        <taxon>Bacillati</taxon>
        <taxon>Actinomycetota</taxon>
        <taxon>Actinomycetes</taxon>
        <taxon>Pseudonocardiales</taxon>
        <taxon>Pseudonocardiaceae</taxon>
        <taxon>Prauserella</taxon>
    </lineage>
</organism>
<feature type="compositionally biased region" description="Low complexity" evidence="1">
    <location>
        <begin position="54"/>
        <end position="70"/>
    </location>
</feature>
<proteinExistence type="predicted"/>
<name>A0A318LTP3_9PSEU</name>
<feature type="transmembrane region" description="Helical" evidence="2">
    <location>
        <begin position="135"/>
        <end position="157"/>
    </location>
</feature>
<sequence length="334" mass="35092">MTWQEELRRLDAELAAGTISHDLHRRRREDILAEVSGSPVVSPFASPRADVGGAPQWQAANPAADAHQATQPPPQPPAPQQPPRVTPASLLSNGRPTTAPSPADTELTMPMSRLQSQPLVTPPPPPENRGRRRTWLYISLGVFLALAAVIGGAWWLGGIGGSSGSVQGDTAPSSSPAPPTEVALEDRLPVLPGEQNSDNSTMSIAKGVELGLYPESSGKIFTDAGAKEIVYRASTDGDAAYFMLVLPLDNAAAANSVVDDMRELMLGAGFTEETAQDTMSGELGERTLSGTWYASGDTAVNLWVSQPTADTSAERLSELASKAVADLRAALPLG</sequence>
<evidence type="ECO:0000256" key="2">
    <source>
        <dbReference type="SAM" id="Phobius"/>
    </source>
</evidence>
<feature type="compositionally biased region" description="Polar residues" evidence="1">
    <location>
        <begin position="89"/>
        <end position="100"/>
    </location>
</feature>
<keyword evidence="2" id="KW-0812">Transmembrane</keyword>
<feature type="compositionally biased region" description="Pro residues" evidence="1">
    <location>
        <begin position="71"/>
        <end position="85"/>
    </location>
</feature>
<dbReference type="Proteomes" id="UP000247892">
    <property type="component" value="Unassembled WGS sequence"/>
</dbReference>